<dbReference type="InterPro" id="IPR000014">
    <property type="entry name" value="PAS"/>
</dbReference>
<dbReference type="InterPro" id="IPR013767">
    <property type="entry name" value="PAS_fold"/>
</dbReference>
<dbReference type="InterPro" id="IPR004089">
    <property type="entry name" value="MCPsignal_dom"/>
</dbReference>
<dbReference type="InterPro" id="IPR000700">
    <property type="entry name" value="PAS-assoc_C"/>
</dbReference>
<feature type="domain" description="PAC" evidence="8">
    <location>
        <begin position="537"/>
        <end position="589"/>
    </location>
</feature>
<dbReference type="Gene3D" id="6.10.340.10">
    <property type="match status" value="1"/>
</dbReference>
<keyword evidence="5" id="KW-0812">Transmembrane</keyword>
<dbReference type="Pfam" id="PF00672">
    <property type="entry name" value="HAMP"/>
    <property type="match status" value="1"/>
</dbReference>
<feature type="domain" description="HAMP" evidence="9">
    <location>
        <begin position="210"/>
        <end position="262"/>
    </location>
</feature>
<evidence type="ECO:0000259" key="6">
    <source>
        <dbReference type="PROSITE" id="PS50111"/>
    </source>
</evidence>
<proteinExistence type="inferred from homology"/>
<dbReference type="InterPro" id="IPR011990">
    <property type="entry name" value="TPR-like_helical_dom_sf"/>
</dbReference>
<evidence type="ECO:0000259" key="7">
    <source>
        <dbReference type="PROSITE" id="PS50112"/>
    </source>
</evidence>
<feature type="transmembrane region" description="Helical" evidence="5">
    <location>
        <begin position="186"/>
        <end position="208"/>
    </location>
</feature>
<feature type="coiled-coil region" evidence="4">
    <location>
        <begin position="250"/>
        <end position="281"/>
    </location>
</feature>
<sequence length="928" mass="101007">MSVHPSLEAGVRALQSGHYQEAIALLEQVQADNPQDANLHYWLARAYQRAIYASEHATSYSAIPMAPPRTVFEPAAEVTESHAAPDSEINSSRLRDEMLADEQRLILARELGLLNLNYGAAPTASQPVMFGHSPEQPLGPPPFGRKVMITVLSLSIVPILLLGMLAIGATTYFTTQPDATAGQPSCLITLSVATGLIAAVAGAIATSLSRQTIHPLLTAAAVATKISQGDLSARVPAAGNQEIVTLGAGVNHLAERIQGLVQQNQEQAQRQQKEQTQWQRQVHAIAQIVQNLAAGKLDARISNVQAPSFLQELGDQVNSMGARLETLITELRNQQKALDASAIVSVTDRQGLITYTNQKFSEISGYSREELSGQNHRIVNSGTHSKEFFTALWATIANGKTWRGEIKNKRKDGSFYWVDSTLMPLFDSKGNISGYIGVRFDVTERKQAEERLQTLALAQVSLVQEIKNRQNVLDEAAIVSETDRKGNITFINDKFCEISGYSREELLGQNHRIVNSSHHAKPFFTEMWSLISSGRVWKGEIKNKRKDGAFYWVDSTIAPIFDTDGKIVKYIGIRFDVTERKQAEERLEKQAEERKFEADAITQQVVNLLNEIKGAAKGDLTVKAQVTNDSLGALADSFNYLISSLRKVVLNIQSAAIQVNQSTTDSINNTNELAQQARTQASQIESTLRQIERLLNSIQDVAEAANRAEHVAKQAAQTAEIGGEAVDRTVDGINDLRLTISETSKMMKRLGEGSQQIGKIVTSISQIASQTNLLALNATIEAARAGEQGKGFAVVAEEVRKLAERSASATEEISDIVSTIQDEISRVMAAMEAGTQQVVDGTLLASEAKTNLNAIIDVSREINGLVQNITKAAQRQITSAEDISGTIQEVSEISTNTAEKAENVTVALDGLAVVVNKLQSSVANFRSQ</sequence>
<dbReference type="InterPro" id="IPR035965">
    <property type="entry name" value="PAS-like_dom_sf"/>
</dbReference>
<dbReference type="PROSITE" id="PS50113">
    <property type="entry name" value="PAC"/>
    <property type="match status" value="2"/>
</dbReference>
<dbReference type="CDD" id="cd11386">
    <property type="entry name" value="MCP_signal"/>
    <property type="match status" value="1"/>
</dbReference>
<accession>A0ABV0JCS2</accession>
<reference evidence="10 11" key="1">
    <citation type="submission" date="2022-04" db="EMBL/GenBank/DDBJ databases">
        <title>Positive selection, recombination, and allopatry shape intraspecific diversity of widespread and dominant cyanobacteria.</title>
        <authorList>
            <person name="Wei J."/>
            <person name="Shu W."/>
            <person name="Hu C."/>
        </authorList>
    </citation>
    <scope>NUCLEOTIDE SEQUENCE [LARGE SCALE GENOMIC DNA]</scope>
    <source>
        <strain evidence="10 11">GB2-A4</strain>
    </source>
</reference>
<dbReference type="CDD" id="cd00130">
    <property type="entry name" value="PAS"/>
    <property type="match status" value="2"/>
</dbReference>
<keyword evidence="5" id="KW-1133">Transmembrane helix</keyword>
<dbReference type="Pfam" id="PF14559">
    <property type="entry name" value="TPR_19"/>
    <property type="match status" value="1"/>
</dbReference>
<dbReference type="PROSITE" id="PS50112">
    <property type="entry name" value="PAS"/>
    <property type="match status" value="2"/>
</dbReference>
<dbReference type="Gene3D" id="3.30.450.20">
    <property type="entry name" value="PAS domain"/>
    <property type="match status" value="2"/>
</dbReference>
<evidence type="ECO:0000313" key="10">
    <source>
        <dbReference type="EMBL" id="MEP0819068.1"/>
    </source>
</evidence>
<feature type="domain" description="Methyl-accepting transducer" evidence="6">
    <location>
        <begin position="655"/>
        <end position="891"/>
    </location>
</feature>
<comment type="similarity">
    <text evidence="2">Belongs to the methyl-accepting chemotaxis (MCP) protein family.</text>
</comment>
<dbReference type="CDD" id="cd06225">
    <property type="entry name" value="HAMP"/>
    <property type="match status" value="2"/>
</dbReference>
<keyword evidence="5" id="KW-0472">Membrane</keyword>
<feature type="domain" description="HAMP" evidence="9">
    <location>
        <begin position="599"/>
        <end position="650"/>
    </location>
</feature>
<feature type="coiled-coil region" evidence="4">
    <location>
        <begin position="667"/>
        <end position="711"/>
    </location>
</feature>
<dbReference type="SUPFAM" id="SSF48452">
    <property type="entry name" value="TPR-like"/>
    <property type="match status" value="1"/>
</dbReference>
<keyword evidence="4" id="KW-0175">Coiled coil</keyword>
<organism evidence="10 11">
    <name type="scientific">Trichocoleus desertorum GB2-A4</name>
    <dbReference type="NCBI Taxonomy" id="2933944"/>
    <lineage>
        <taxon>Bacteria</taxon>
        <taxon>Bacillati</taxon>
        <taxon>Cyanobacteriota</taxon>
        <taxon>Cyanophyceae</taxon>
        <taxon>Leptolyngbyales</taxon>
        <taxon>Trichocoleusaceae</taxon>
        <taxon>Trichocoleus</taxon>
    </lineage>
</organism>
<dbReference type="SMART" id="SM00283">
    <property type="entry name" value="MA"/>
    <property type="match status" value="1"/>
</dbReference>
<dbReference type="SMART" id="SM00304">
    <property type="entry name" value="HAMP"/>
    <property type="match status" value="4"/>
</dbReference>
<comment type="caution">
    <text evidence="10">The sequence shown here is derived from an EMBL/GenBank/DDBJ whole genome shotgun (WGS) entry which is preliminary data.</text>
</comment>
<gene>
    <name evidence="10" type="ORF">NC998_18370</name>
</gene>
<dbReference type="Pfam" id="PF00015">
    <property type="entry name" value="MCPsignal"/>
    <property type="match status" value="1"/>
</dbReference>
<feature type="coiled-coil region" evidence="4">
    <location>
        <begin position="573"/>
        <end position="600"/>
    </location>
</feature>
<feature type="domain" description="HAMP" evidence="9">
    <location>
        <begin position="276"/>
        <end position="329"/>
    </location>
</feature>
<dbReference type="PROSITE" id="PS50111">
    <property type="entry name" value="CHEMOTAXIS_TRANSDUC_2"/>
    <property type="match status" value="1"/>
</dbReference>
<feature type="domain" description="PAS" evidence="7">
    <location>
        <begin position="483"/>
        <end position="510"/>
    </location>
</feature>
<dbReference type="Proteomes" id="UP001464891">
    <property type="component" value="Unassembled WGS sequence"/>
</dbReference>
<dbReference type="Pfam" id="PF00989">
    <property type="entry name" value="PAS"/>
    <property type="match status" value="1"/>
</dbReference>
<feature type="transmembrane region" description="Helical" evidence="5">
    <location>
        <begin position="147"/>
        <end position="174"/>
    </location>
</feature>
<dbReference type="EMBL" id="JAMPKM010000012">
    <property type="protein sequence ID" value="MEP0819068.1"/>
    <property type="molecule type" value="Genomic_DNA"/>
</dbReference>
<dbReference type="SMART" id="SM00086">
    <property type="entry name" value="PAC"/>
    <property type="match status" value="2"/>
</dbReference>
<dbReference type="PANTHER" id="PTHR32089:SF114">
    <property type="entry name" value="METHYL-ACCEPTING CHEMOTAXIS PROTEIN MCPB"/>
    <property type="match status" value="1"/>
</dbReference>
<dbReference type="RefSeq" id="WP_190432137.1">
    <property type="nucleotide sequence ID" value="NZ_JAMPKM010000012.1"/>
</dbReference>
<feature type="domain" description="PAS" evidence="7">
    <location>
        <begin position="344"/>
        <end position="375"/>
    </location>
</feature>
<keyword evidence="1 3" id="KW-0807">Transducer</keyword>
<dbReference type="SUPFAM" id="SSF58104">
    <property type="entry name" value="Methyl-accepting chemotaxis protein (MCP) signaling domain"/>
    <property type="match status" value="1"/>
</dbReference>
<evidence type="ECO:0000259" key="8">
    <source>
        <dbReference type="PROSITE" id="PS50113"/>
    </source>
</evidence>
<evidence type="ECO:0000256" key="3">
    <source>
        <dbReference type="PROSITE-ProRule" id="PRU00284"/>
    </source>
</evidence>
<keyword evidence="11" id="KW-1185">Reference proteome</keyword>
<evidence type="ECO:0000256" key="2">
    <source>
        <dbReference type="ARBA" id="ARBA00029447"/>
    </source>
</evidence>
<dbReference type="InterPro" id="IPR003660">
    <property type="entry name" value="HAMP_dom"/>
</dbReference>
<protein>
    <submittedName>
        <fullName evidence="10">PAS domain S-box protein</fullName>
    </submittedName>
</protein>
<dbReference type="NCBIfam" id="TIGR00229">
    <property type="entry name" value="sensory_box"/>
    <property type="match status" value="2"/>
</dbReference>
<name>A0ABV0JCS2_9CYAN</name>
<dbReference type="PROSITE" id="PS50885">
    <property type="entry name" value="HAMP"/>
    <property type="match status" value="3"/>
</dbReference>
<evidence type="ECO:0000259" key="9">
    <source>
        <dbReference type="PROSITE" id="PS50885"/>
    </source>
</evidence>
<feature type="domain" description="PAC" evidence="8">
    <location>
        <begin position="402"/>
        <end position="454"/>
    </location>
</feature>
<evidence type="ECO:0000256" key="5">
    <source>
        <dbReference type="SAM" id="Phobius"/>
    </source>
</evidence>
<dbReference type="Gene3D" id="1.10.287.950">
    <property type="entry name" value="Methyl-accepting chemotaxis protein"/>
    <property type="match status" value="1"/>
</dbReference>
<evidence type="ECO:0000256" key="4">
    <source>
        <dbReference type="SAM" id="Coils"/>
    </source>
</evidence>
<dbReference type="SUPFAM" id="SSF55785">
    <property type="entry name" value="PYP-like sensor domain (PAS domain)"/>
    <property type="match status" value="2"/>
</dbReference>
<evidence type="ECO:0000313" key="11">
    <source>
        <dbReference type="Proteomes" id="UP001464891"/>
    </source>
</evidence>
<dbReference type="SMART" id="SM00091">
    <property type="entry name" value="PAS"/>
    <property type="match status" value="2"/>
</dbReference>
<dbReference type="Gene3D" id="1.25.40.10">
    <property type="entry name" value="Tetratricopeptide repeat domain"/>
    <property type="match status" value="1"/>
</dbReference>
<dbReference type="Pfam" id="PF13426">
    <property type="entry name" value="PAS_9"/>
    <property type="match status" value="1"/>
</dbReference>
<dbReference type="PANTHER" id="PTHR32089">
    <property type="entry name" value="METHYL-ACCEPTING CHEMOTAXIS PROTEIN MCPB"/>
    <property type="match status" value="1"/>
</dbReference>
<dbReference type="SUPFAM" id="SSF158472">
    <property type="entry name" value="HAMP domain-like"/>
    <property type="match status" value="1"/>
</dbReference>
<evidence type="ECO:0000256" key="1">
    <source>
        <dbReference type="ARBA" id="ARBA00023224"/>
    </source>
</evidence>
<dbReference type="InterPro" id="IPR001610">
    <property type="entry name" value="PAC"/>
</dbReference>